<accession>A0A098Y842</accession>
<dbReference type="Gene3D" id="3.40.50.300">
    <property type="entry name" value="P-loop containing nucleotide triphosphate hydrolases"/>
    <property type="match status" value="1"/>
</dbReference>
<feature type="domain" description="AAA+ ATPase" evidence="1">
    <location>
        <begin position="41"/>
        <end position="228"/>
    </location>
</feature>
<dbReference type="Proteomes" id="UP000029713">
    <property type="component" value="Unassembled WGS sequence"/>
</dbReference>
<comment type="caution">
    <text evidence="2">The sequence shown here is derived from an EMBL/GenBank/DDBJ whole genome shotgun (WGS) entry which is preliminary data.</text>
</comment>
<dbReference type="EMBL" id="JPMX01000066">
    <property type="protein sequence ID" value="KGH45846.1"/>
    <property type="molecule type" value="Genomic_DNA"/>
</dbReference>
<dbReference type="GO" id="GO:0016887">
    <property type="term" value="F:ATP hydrolysis activity"/>
    <property type="evidence" value="ECO:0007669"/>
    <property type="project" value="InterPro"/>
</dbReference>
<evidence type="ECO:0000313" key="3">
    <source>
        <dbReference type="Proteomes" id="UP000029713"/>
    </source>
</evidence>
<dbReference type="Pfam" id="PF13401">
    <property type="entry name" value="AAA_22"/>
    <property type="match status" value="1"/>
</dbReference>
<gene>
    <name evidence="2" type="ORF">IN07_14965</name>
</gene>
<dbReference type="InterPro" id="IPR049945">
    <property type="entry name" value="AAA_22"/>
</dbReference>
<dbReference type="SMART" id="SM00382">
    <property type="entry name" value="AAA"/>
    <property type="match status" value="1"/>
</dbReference>
<reference evidence="2 3" key="1">
    <citation type="submission" date="2014-07" db="EMBL/GenBank/DDBJ databases">
        <title>Biosystematic studies on Modestobacter strains isolated from extreme hyper-arid desert soil and from historic building.</title>
        <authorList>
            <person name="Bukarasam K."/>
            <person name="Bull A."/>
            <person name="Girard G."/>
            <person name="van Wezel G."/>
            <person name="Goodfellow M."/>
        </authorList>
    </citation>
    <scope>NUCLEOTIDE SEQUENCE [LARGE SCALE GENOMIC DNA]</scope>
    <source>
        <strain evidence="2 3">KNN45-2b</strain>
    </source>
</reference>
<dbReference type="InterPro" id="IPR003593">
    <property type="entry name" value="AAA+_ATPase"/>
</dbReference>
<keyword evidence="3" id="KW-1185">Reference proteome</keyword>
<name>A0A098Y842_9ACTN</name>
<dbReference type="STRING" id="1522368.IN07_14965"/>
<dbReference type="AlphaFoldDB" id="A0A098Y842"/>
<dbReference type="OrthoDB" id="9801665at2"/>
<dbReference type="InterPro" id="IPR027417">
    <property type="entry name" value="P-loop_NTPase"/>
</dbReference>
<dbReference type="SUPFAM" id="SSF52540">
    <property type="entry name" value="P-loop containing nucleoside triphosphate hydrolases"/>
    <property type="match status" value="1"/>
</dbReference>
<sequence length="254" mass="27784">MTIAPQGVLRHQTVALGLETELVQTPFFADGYVTAQAVLSGNDIVAFDGPPGTGKTTCARYVAQNANRPCVVVTMPGQPRPLDLLRYTHLALTGAQHVGTRVQMQDDLLRLFAAWGGVLIVDELQNTKANALQELVWLYEESDHAFGLGIVGTGVLEAAGKHPQLHSRIMGEVTFGPLRGTELIDAVQRLDARLAATNVRLLAQHNEAACAGFLRRWVQTVRWLNRFDVTGAVTADDFAQIRRKLPRRLAENNS</sequence>
<evidence type="ECO:0000259" key="1">
    <source>
        <dbReference type="SMART" id="SM00382"/>
    </source>
</evidence>
<evidence type="ECO:0000313" key="2">
    <source>
        <dbReference type="EMBL" id="KGH45846.1"/>
    </source>
</evidence>
<organism evidence="2 3">
    <name type="scientific">Modestobacter caceresii</name>
    <dbReference type="NCBI Taxonomy" id="1522368"/>
    <lineage>
        <taxon>Bacteria</taxon>
        <taxon>Bacillati</taxon>
        <taxon>Actinomycetota</taxon>
        <taxon>Actinomycetes</taxon>
        <taxon>Geodermatophilales</taxon>
        <taxon>Geodermatophilaceae</taxon>
        <taxon>Modestobacter</taxon>
    </lineage>
</organism>
<protein>
    <recommendedName>
        <fullName evidence="1">AAA+ ATPase domain-containing protein</fullName>
    </recommendedName>
</protein>
<proteinExistence type="predicted"/>
<dbReference type="RefSeq" id="WP_036336754.1">
    <property type="nucleotide sequence ID" value="NZ_JPMX01000066.1"/>
</dbReference>